<comment type="caution">
    <text evidence="4">The sequence shown here is derived from an EMBL/GenBank/DDBJ whole genome shotgun (WGS) entry which is preliminary data.</text>
</comment>
<reference evidence="4" key="1">
    <citation type="submission" date="2020-11" db="EMBL/GenBank/DDBJ databases">
        <authorList>
            <consortium name="DOE Joint Genome Institute"/>
            <person name="Ahrendt S."/>
            <person name="Riley R."/>
            <person name="Andreopoulos W."/>
            <person name="Labutti K."/>
            <person name="Pangilinan J."/>
            <person name="Ruiz-Duenas F.J."/>
            <person name="Barrasa J.M."/>
            <person name="Sanchez-Garcia M."/>
            <person name="Camarero S."/>
            <person name="Miyauchi S."/>
            <person name="Serrano A."/>
            <person name="Linde D."/>
            <person name="Babiker R."/>
            <person name="Drula E."/>
            <person name="Ayuso-Fernandez I."/>
            <person name="Pacheco R."/>
            <person name="Padilla G."/>
            <person name="Ferreira P."/>
            <person name="Barriuso J."/>
            <person name="Kellner H."/>
            <person name="Castanera R."/>
            <person name="Alfaro M."/>
            <person name="Ramirez L."/>
            <person name="Pisabarro A.G."/>
            <person name="Kuo A."/>
            <person name="Tritt A."/>
            <person name="Lipzen A."/>
            <person name="He G."/>
            <person name="Yan M."/>
            <person name="Ng V."/>
            <person name="Cullen D."/>
            <person name="Martin F."/>
            <person name="Rosso M.-N."/>
            <person name="Henrissat B."/>
            <person name="Hibbett D."/>
            <person name="Martinez A.T."/>
            <person name="Grigoriev I.V."/>
        </authorList>
    </citation>
    <scope>NUCLEOTIDE SEQUENCE</scope>
    <source>
        <strain evidence="4">CBS 506.95</strain>
    </source>
</reference>
<feature type="domain" description="DUF6533" evidence="3">
    <location>
        <begin position="11"/>
        <end position="55"/>
    </location>
</feature>
<organism evidence="4 5">
    <name type="scientific">Crepidotus variabilis</name>
    <dbReference type="NCBI Taxonomy" id="179855"/>
    <lineage>
        <taxon>Eukaryota</taxon>
        <taxon>Fungi</taxon>
        <taxon>Dikarya</taxon>
        <taxon>Basidiomycota</taxon>
        <taxon>Agaricomycotina</taxon>
        <taxon>Agaricomycetes</taxon>
        <taxon>Agaricomycetidae</taxon>
        <taxon>Agaricales</taxon>
        <taxon>Agaricineae</taxon>
        <taxon>Crepidotaceae</taxon>
        <taxon>Crepidotus</taxon>
    </lineage>
</organism>
<dbReference type="InterPro" id="IPR045340">
    <property type="entry name" value="DUF6533"/>
</dbReference>
<feature type="transmembrane region" description="Helical" evidence="2">
    <location>
        <begin position="153"/>
        <end position="177"/>
    </location>
</feature>
<protein>
    <recommendedName>
        <fullName evidence="3">DUF6533 domain-containing protein</fullName>
    </recommendedName>
</protein>
<dbReference type="OrthoDB" id="3341843at2759"/>
<keyword evidence="2" id="KW-0812">Transmembrane</keyword>
<dbReference type="EMBL" id="MU157927">
    <property type="protein sequence ID" value="KAF9523028.1"/>
    <property type="molecule type" value="Genomic_DNA"/>
</dbReference>
<gene>
    <name evidence="4" type="ORF">CPB83DRAFT_899154</name>
</gene>
<keyword evidence="5" id="KW-1185">Reference proteome</keyword>
<feature type="transmembrane region" description="Helical" evidence="2">
    <location>
        <begin position="109"/>
        <end position="132"/>
    </location>
</feature>
<dbReference type="AlphaFoldDB" id="A0A9P6E5N8"/>
<dbReference type="Proteomes" id="UP000807306">
    <property type="component" value="Unassembled WGS sequence"/>
</dbReference>
<sequence length="302" mass="34374">MLDIMDPKTCMLLASVTCLSFDYILTFRREVELVWSRPPAMGTLLFVLSRYLPFVDLSLIVNTFTASNTIKGCYVRIVASTWIQLLGISTAETILTLRTIAIWRRNPYIMAGLGLLNTVAFGSSIFFTFRYLQTVRPAQRLGSTGCYLEYVDQVIFGDFIVVLICESVVVILTVVRALYYLRNSNASWVHQLYRKGILYFIATLVFSLLNVFLPLFLKDSSKRLLFIDPQRAAHSIFCNRVLFLIFSQKQAGQETTSSRGEDPHEKTSFFPTVMEMTLDSLATPQDDDMATISEIEMREPEP</sequence>
<evidence type="ECO:0000256" key="2">
    <source>
        <dbReference type="SAM" id="Phobius"/>
    </source>
</evidence>
<keyword evidence="2" id="KW-1133">Transmembrane helix</keyword>
<evidence type="ECO:0000259" key="3">
    <source>
        <dbReference type="Pfam" id="PF20151"/>
    </source>
</evidence>
<evidence type="ECO:0000313" key="4">
    <source>
        <dbReference type="EMBL" id="KAF9523028.1"/>
    </source>
</evidence>
<keyword evidence="2" id="KW-0472">Membrane</keyword>
<evidence type="ECO:0000313" key="5">
    <source>
        <dbReference type="Proteomes" id="UP000807306"/>
    </source>
</evidence>
<name>A0A9P6E5N8_9AGAR</name>
<accession>A0A9P6E5N8</accession>
<proteinExistence type="predicted"/>
<feature type="transmembrane region" description="Helical" evidence="2">
    <location>
        <begin position="197"/>
        <end position="217"/>
    </location>
</feature>
<dbReference type="Pfam" id="PF20151">
    <property type="entry name" value="DUF6533"/>
    <property type="match status" value="1"/>
</dbReference>
<evidence type="ECO:0000256" key="1">
    <source>
        <dbReference type="SAM" id="MobiDB-lite"/>
    </source>
</evidence>
<feature type="region of interest" description="Disordered" evidence="1">
    <location>
        <begin position="280"/>
        <end position="302"/>
    </location>
</feature>